<evidence type="ECO:0000313" key="3">
    <source>
        <dbReference type="EMBL" id="MBW6530124.1"/>
    </source>
</evidence>
<keyword evidence="1" id="KW-0732">Signal</keyword>
<evidence type="ECO:0000313" key="4">
    <source>
        <dbReference type="Proteomes" id="UP000759103"/>
    </source>
</evidence>
<dbReference type="InterPro" id="IPR012336">
    <property type="entry name" value="Thioredoxin-like_fold"/>
</dbReference>
<reference evidence="3 4" key="1">
    <citation type="submission" date="2021-07" db="EMBL/GenBank/DDBJ databases">
        <title>Sphingomonas sp.</title>
        <authorList>
            <person name="Feng G."/>
            <person name="Li J."/>
            <person name="Pan M."/>
        </authorList>
    </citation>
    <scope>NUCLEOTIDE SEQUENCE [LARGE SCALE GENOMIC DNA]</scope>
    <source>
        <strain evidence="3 4">RRHST34</strain>
    </source>
</reference>
<dbReference type="SUPFAM" id="SSF52833">
    <property type="entry name" value="Thioredoxin-like"/>
    <property type="match status" value="1"/>
</dbReference>
<dbReference type="Pfam" id="PF13462">
    <property type="entry name" value="Thioredoxin_4"/>
    <property type="match status" value="1"/>
</dbReference>
<comment type="caution">
    <text evidence="3">The sequence shown here is derived from an EMBL/GenBank/DDBJ whole genome shotgun (WGS) entry which is preliminary data.</text>
</comment>
<dbReference type="EMBL" id="JAHXZN010000001">
    <property type="protein sequence ID" value="MBW6530124.1"/>
    <property type="molecule type" value="Genomic_DNA"/>
</dbReference>
<feature type="chain" id="PRO_5047213055" evidence="1">
    <location>
        <begin position="23"/>
        <end position="225"/>
    </location>
</feature>
<dbReference type="Gene3D" id="1.10.40.110">
    <property type="match status" value="1"/>
</dbReference>
<organism evidence="3 4">
    <name type="scientific">Sphingomonas citri</name>
    <dbReference type="NCBI Taxonomy" id="2862499"/>
    <lineage>
        <taxon>Bacteria</taxon>
        <taxon>Pseudomonadati</taxon>
        <taxon>Pseudomonadota</taxon>
        <taxon>Alphaproteobacteria</taxon>
        <taxon>Sphingomonadales</taxon>
        <taxon>Sphingomonadaceae</taxon>
        <taxon>Sphingomonas</taxon>
    </lineage>
</organism>
<dbReference type="RefSeq" id="WP_219747526.1">
    <property type="nucleotide sequence ID" value="NZ_JAHXZN010000001.1"/>
</dbReference>
<dbReference type="Gene3D" id="3.40.30.10">
    <property type="entry name" value="Glutaredoxin"/>
    <property type="match status" value="1"/>
</dbReference>
<evidence type="ECO:0000256" key="1">
    <source>
        <dbReference type="SAM" id="SignalP"/>
    </source>
</evidence>
<sequence length="225" mass="23533">MTRFRSLLLPLAALALGTAAGAAAPRPWTAVATPVATGSYLIGNPKARVKLVEYVSYTCPHCGHFAAESRATLGAMVRSGSISVEVRNQIHDGIDLAAATLARCAGPAAFPALHEAFFAKQEQWYERAAEWSEGNRARIASWPQLDQLKAVAQGAGLDAIAKQAGAPAAAIDACFASDAQVKRAIAASEATSKVKGTPAFEINGKLIENVGWAQLEPQLRAAGAR</sequence>
<feature type="domain" description="Thioredoxin-like fold" evidence="2">
    <location>
        <begin position="39"/>
        <end position="218"/>
    </location>
</feature>
<gene>
    <name evidence="3" type="ORF">KZ820_05195</name>
</gene>
<feature type="signal peptide" evidence="1">
    <location>
        <begin position="1"/>
        <end position="22"/>
    </location>
</feature>
<keyword evidence="4" id="KW-1185">Reference proteome</keyword>
<accession>A0ABS7BKI6</accession>
<protein>
    <submittedName>
        <fullName evidence="3">DsbA family protein</fullName>
    </submittedName>
</protein>
<dbReference type="Proteomes" id="UP000759103">
    <property type="component" value="Unassembled WGS sequence"/>
</dbReference>
<evidence type="ECO:0000259" key="2">
    <source>
        <dbReference type="Pfam" id="PF13462"/>
    </source>
</evidence>
<name>A0ABS7BKI6_9SPHN</name>
<dbReference type="InterPro" id="IPR036249">
    <property type="entry name" value="Thioredoxin-like_sf"/>
</dbReference>
<proteinExistence type="predicted"/>